<reference evidence="1" key="1">
    <citation type="submission" date="2023-04" db="EMBL/GenBank/DDBJ databases">
        <title>Black Yeasts Isolated from many extreme environments.</title>
        <authorList>
            <person name="Coleine C."/>
            <person name="Stajich J.E."/>
            <person name="Selbmann L."/>
        </authorList>
    </citation>
    <scope>NUCLEOTIDE SEQUENCE</scope>
    <source>
        <strain evidence="1">CCFEE 5312</strain>
    </source>
</reference>
<organism evidence="1 2">
    <name type="scientific">Extremus antarcticus</name>
    <dbReference type="NCBI Taxonomy" id="702011"/>
    <lineage>
        <taxon>Eukaryota</taxon>
        <taxon>Fungi</taxon>
        <taxon>Dikarya</taxon>
        <taxon>Ascomycota</taxon>
        <taxon>Pezizomycotina</taxon>
        <taxon>Dothideomycetes</taxon>
        <taxon>Dothideomycetidae</taxon>
        <taxon>Mycosphaerellales</taxon>
        <taxon>Extremaceae</taxon>
        <taxon>Extremus</taxon>
    </lineage>
</organism>
<keyword evidence="2" id="KW-1185">Reference proteome</keyword>
<comment type="caution">
    <text evidence="1">The sequence shown here is derived from an EMBL/GenBank/DDBJ whole genome shotgun (WGS) entry which is preliminary data.</text>
</comment>
<dbReference type="EMBL" id="JAWDJX010000033">
    <property type="protein sequence ID" value="KAK3050327.1"/>
    <property type="molecule type" value="Genomic_DNA"/>
</dbReference>
<sequence>MPSIIMLCTSYPIGPPDMSSWIAAKHLVLKITSESIATATAAGTIPPPADASISSTIIFLEGLVLSFPKLETVVFRLEHSPGEIMTALDYIVHRLNQELVQDPWARSSYVEHSLVVPDDPSALSWTPSPTYKKKHRKAFSTISGRGERFRAVYGEVLLGSEVDGLVEHAKMCRMHR</sequence>
<dbReference type="Proteomes" id="UP001271007">
    <property type="component" value="Unassembled WGS sequence"/>
</dbReference>
<proteinExistence type="predicted"/>
<dbReference type="AlphaFoldDB" id="A0AAJ0DI44"/>
<evidence type="ECO:0000313" key="2">
    <source>
        <dbReference type="Proteomes" id="UP001271007"/>
    </source>
</evidence>
<protein>
    <submittedName>
        <fullName evidence="1">Uncharacterized protein</fullName>
    </submittedName>
</protein>
<accession>A0AAJ0DI44</accession>
<gene>
    <name evidence="1" type="ORF">LTR09_008476</name>
</gene>
<name>A0AAJ0DI44_9PEZI</name>
<evidence type="ECO:0000313" key="1">
    <source>
        <dbReference type="EMBL" id="KAK3050327.1"/>
    </source>
</evidence>